<protein>
    <recommendedName>
        <fullName evidence="5">Leucine-rich repeat-containing protein 27</fullName>
    </recommendedName>
</protein>
<evidence type="ECO:0000313" key="3">
    <source>
        <dbReference type="EMBL" id="KAF6209485.1"/>
    </source>
</evidence>
<name>A0A8S9XPG3_APOLU</name>
<keyword evidence="2" id="KW-0677">Repeat</keyword>
<dbReference type="Proteomes" id="UP000466442">
    <property type="component" value="Unassembled WGS sequence"/>
</dbReference>
<dbReference type="PANTHER" id="PTHR48051">
    <property type="match status" value="1"/>
</dbReference>
<dbReference type="AlphaFoldDB" id="A0A8S9XPG3"/>
<dbReference type="InterPro" id="IPR050216">
    <property type="entry name" value="LRR_domain-containing"/>
</dbReference>
<dbReference type="EMBL" id="WIXP02000006">
    <property type="protein sequence ID" value="KAF6209485.1"/>
    <property type="molecule type" value="Genomic_DNA"/>
</dbReference>
<accession>A0A8S9XPG3</accession>
<evidence type="ECO:0000256" key="1">
    <source>
        <dbReference type="ARBA" id="ARBA00022614"/>
    </source>
</evidence>
<dbReference type="GO" id="GO:0005737">
    <property type="term" value="C:cytoplasm"/>
    <property type="evidence" value="ECO:0007669"/>
    <property type="project" value="TreeGrafter"/>
</dbReference>
<reference evidence="3" key="1">
    <citation type="journal article" date="2021" name="Mol. Ecol. Resour.">
        <title>Apolygus lucorum genome provides insights into omnivorousness and mesophyll feeding.</title>
        <authorList>
            <person name="Liu Y."/>
            <person name="Liu H."/>
            <person name="Wang H."/>
            <person name="Huang T."/>
            <person name="Liu B."/>
            <person name="Yang B."/>
            <person name="Yin L."/>
            <person name="Li B."/>
            <person name="Zhang Y."/>
            <person name="Zhang S."/>
            <person name="Jiang F."/>
            <person name="Zhang X."/>
            <person name="Ren Y."/>
            <person name="Wang B."/>
            <person name="Wang S."/>
            <person name="Lu Y."/>
            <person name="Wu K."/>
            <person name="Fan W."/>
            <person name="Wang G."/>
        </authorList>
    </citation>
    <scope>NUCLEOTIDE SEQUENCE</scope>
    <source>
        <strain evidence="3">12Hb</strain>
    </source>
</reference>
<dbReference type="SUPFAM" id="SSF52058">
    <property type="entry name" value="L domain-like"/>
    <property type="match status" value="1"/>
</dbReference>
<gene>
    <name evidence="3" type="ORF">GE061_015232</name>
</gene>
<proteinExistence type="predicted"/>
<organism evidence="3 4">
    <name type="scientific">Apolygus lucorum</name>
    <name type="common">Small green plant bug</name>
    <name type="synonym">Lygocoris lucorum</name>
    <dbReference type="NCBI Taxonomy" id="248454"/>
    <lineage>
        <taxon>Eukaryota</taxon>
        <taxon>Metazoa</taxon>
        <taxon>Ecdysozoa</taxon>
        <taxon>Arthropoda</taxon>
        <taxon>Hexapoda</taxon>
        <taxon>Insecta</taxon>
        <taxon>Pterygota</taxon>
        <taxon>Neoptera</taxon>
        <taxon>Paraneoptera</taxon>
        <taxon>Hemiptera</taxon>
        <taxon>Heteroptera</taxon>
        <taxon>Panheteroptera</taxon>
        <taxon>Cimicomorpha</taxon>
        <taxon>Miridae</taxon>
        <taxon>Mirini</taxon>
        <taxon>Apolygus</taxon>
    </lineage>
</organism>
<keyword evidence="4" id="KW-1185">Reference proteome</keyword>
<dbReference type="Pfam" id="PF00560">
    <property type="entry name" value="LRR_1"/>
    <property type="match status" value="1"/>
</dbReference>
<dbReference type="Gene3D" id="3.80.10.10">
    <property type="entry name" value="Ribonuclease Inhibitor"/>
    <property type="match status" value="1"/>
</dbReference>
<keyword evidence="1" id="KW-0433">Leucine-rich repeat</keyword>
<dbReference type="OrthoDB" id="40118at2759"/>
<dbReference type="InterPro" id="IPR003591">
    <property type="entry name" value="Leu-rich_rpt_typical-subtyp"/>
</dbReference>
<evidence type="ECO:0008006" key="5">
    <source>
        <dbReference type="Google" id="ProtNLM"/>
    </source>
</evidence>
<comment type="caution">
    <text evidence="3">The sequence shown here is derived from an EMBL/GenBank/DDBJ whole genome shotgun (WGS) entry which is preliminary data.</text>
</comment>
<dbReference type="InterPro" id="IPR032675">
    <property type="entry name" value="LRR_dom_sf"/>
</dbReference>
<dbReference type="SMART" id="SM00369">
    <property type="entry name" value="LRR_TYP"/>
    <property type="match status" value="3"/>
</dbReference>
<evidence type="ECO:0000313" key="4">
    <source>
        <dbReference type="Proteomes" id="UP000466442"/>
    </source>
</evidence>
<dbReference type="PANTHER" id="PTHR48051:SF35">
    <property type="entry name" value="LEUCINE-RICH REPEAT-CONTAINING PROTEIN 27"/>
    <property type="match status" value="1"/>
</dbReference>
<dbReference type="InterPro" id="IPR001611">
    <property type="entry name" value="Leu-rich_rpt"/>
</dbReference>
<evidence type="ECO:0000256" key="2">
    <source>
        <dbReference type="ARBA" id="ARBA00022737"/>
    </source>
</evidence>
<sequence length="347" mass="40799">MNGLVARSNVQRKLLDRSLHEELLFTPQMPTVEHISLKRIFLDARKRGLQIFNLANFLEPTKWSKLTHLYLARNFLMDLPEELFYQAENLEWLDVRWNELRTFPASVKEHASLKTVLLQDNFLAKLPIEIGSLEHLQYLSVSNNPLEFPSPDTLSKCRFNGDLIKYLKRCWDEQSADVPLLQQKEKLKRKRGPKKLAPLRKVKDHTEVICRLRNSGKIKDQIRGEKMLQMLEFEHKLVQSFKDQDVLKKWRDVYKESQGSSTRQDAKYPNLSSILFTNDTHEENWESQKYFTGDIDSAIDELQEELRQSGLSRLGSADPELIIREKSREINTMKNVQKKISYLKQRC</sequence>